<keyword evidence="12 17" id="KW-1133">Transmembrane helix</keyword>
<keyword evidence="8" id="KW-0732">Signal</keyword>
<dbReference type="Pfam" id="PF03254">
    <property type="entry name" value="XG_FTase"/>
    <property type="match status" value="2"/>
</dbReference>
<name>A0A8S2AAG6_ARAAE</name>
<keyword evidence="20" id="KW-1185">Reference proteome</keyword>
<evidence type="ECO:0000256" key="7">
    <source>
        <dbReference type="ARBA" id="ARBA00022692"/>
    </source>
</evidence>
<keyword evidence="4" id="KW-0645">Protease</keyword>
<evidence type="ECO:0000313" key="20">
    <source>
        <dbReference type="Proteomes" id="UP000682877"/>
    </source>
</evidence>
<dbReference type="GO" id="GO:0032580">
    <property type="term" value="C:Golgi cisterna membrane"/>
    <property type="evidence" value="ECO:0007669"/>
    <property type="project" value="UniProtKB-SubCell"/>
</dbReference>
<dbReference type="FunFam" id="2.40.70.10:FF:000029">
    <property type="entry name" value="Aspartyl protease family protein"/>
    <property type="match status" value="1"/>
</dbReference>
<evidence type="ECO:0000256" key="17">
    <source>
        <dbReference type="SAM" id="Phobius"/>
    </source>
</evidence>
<feature type="domain" description="Peptidase A1" evidence="18">
    <location>
        <begin position="1079"/>
        <end position="1426"/>
    </location>
</feature>
<keyword evidence="6" id="KW-0808">Transferase</keyword>
<dbReference type="GO" id="GO:0004190">
    <property type="term" value="F:aspartic-type endopeptidase activity"/>
    <property type="evidence" value="ECO:0007669"/>
    <property type="project" value="UniProtKB-KW"/>
</dbReference>
<reference evidence="19" key="1">
    <citation type="submission" date="2021-01" db="EMBL/GenBank/DDBJ databases">
        <authorList>
            <person name="Bezrukov I."/>
        </authorList>
    </citation>
    <scope>NUCLEOTIDE SEQUENCE</scope>
</reference>
<evidence type="ECO:0000256" key="10">
    <source>
        <dbReference type="ARBA" id="ARBA00022801"/>
    </source>
</evidence>
<dbReference type="Gene3D" id="3.40.50.11340">
    <property type="match status" value="2"/>
</dbReference>
<dbReference type="PANTHER" id="PTHR31889">
    <property type="entry name" value="FUCOSYLTRANSFERASE 2-RELATED"/>
    <property type="match status" value="1"/>
</dbReference>
<evidence type="ECO:0000256" key="13">
    <source>
        <dbReference type="ARBA" id="ARBA00023034"/>
    </source>
</evidence>
<dbReference type="Gene3D" id="2.40.70.10">
    <property type="entry name" value="Acid Proteases"/>
    <property type="match status" value="2"/>
</dbReference>
<evidence type="ECO:0000256" key="14">
    <source>
        <dbReference type="ARBA" id="ARBA00023136"/>
    </source>
</evidence>
<evidence type="ECO:0000256" key="9">
    <source>
        <dbReference type="ARBA" id="ARBA00022750"/>
    </source>
</evidence>
<evidence type="ECO:0000256" key="16">
    <source>
        <dbReference type="ARBA" id="ARBA00023316"/>
    </source>
</evidence>
<dbReference type="FunFam" id="3.40.50.11350:FF:000009">
    <property type="entry name" value="Galactoside 2-alpha-L-fucosyltransferase"/>
    <property type="match status" value="1"/>
</dbReference>
<dbReference type="InterPro" id="IPR034161">
    <property type="entry name" value="Pepsin-like_plant"/>
</dbReference>
<dbReference type="Pfam" id="PF14543">
    <property type="entry name" value="TAXi_N"/>
    <property type="match status" value="1"/>
</dbReference>
<evidence type="ECO:0000256" key="3">
    <source>
        <dbReference type="ARBA" id="ARBA00010481"/>
    </source>
</evidence>
<evidence type="ECO:0000313" key="19">
    <source>
        <dbReference type="EMBL" id="CAE6064946.1"/>
    </source>
</evidence>
<comment type="subcellular location">
    <subcellularLocation>
        <location evidence="1">Golgi apparatus</location>
        <location evidence="1">Golgi stack membrane</location>
        <topology evidence="1">Single-pass type II membrane protein</topology>
    </subcellularLocation>
</comment>
<evidence type="ECO:0000256" key="8">
    <source>
        <dbReference type="ARBA" id="ARBA00022729"/>
    </source>
</evidence>
<keyword evidence="13" id="KW-0333">Golgi apparatus</keyword>
<dbReference type="EMBL" id="LR999455">
    <property type="protein sequence ID" value="CAE6064946.1"/>
    <property type="molecule type" value="Genomic_DNA"/>
</dbReference>
<comment type="similarity">
    <text evidence="3">Belongs to the glycosyltransferase 37 family.</text>
</comment>
<dbReference type="GO" id="GO:0009969">
    <property type="term" value="P:xyloglucan biosynthetic process"/>
    <property type="evidence" value="ECO:0007669"/>
    <property type="project" value="TreeGrafter"/>
</dbReference>
<keyword evidence="7 17" id="KW-0812">Transmembrane</keyword>
<accession>A0A8S2AAG6</accession>
<keyword evidence="5" id="KW-0328">Glycosyltransferase</keyword>
<dbReference type="FunFam" id="3.40.50.11340:FF:000005">
    <property type="entry name" value="Galactoside 2-alpha-L-fucosyltransferase"/>
    <property type="match status" value="2"/>
</dbReference>
<dbReference type="InterPro" id="IPR032799">
    <property type="entry name" value="TAXi_C"/>
</dbReference>
<keyword evidence="14 17" id="KW-0472">Membrane</keyword>
<dbReference type="Proteomes" id="UP000682877">
    <property type="component" value="Chromosome 5"/>
</dbReference>
<evidence type="ECO:0000256" key="1">
    <source>
        <dbReference type="ARBA" id="ARBA00004447"/>
    </source>
</evidence>
<organism evidence="19 20">
    <name type="scientific">Arabidopsis arenosa</name>
    <name type="common">Sand rock-cress</name>
    <name type="synonym">Cardaminopsis arenosa</name>
    <dbReference type="NCBI Taxonomy" id="38785"/>
    <lineage>
        <taxon>Eukaryota</taxon>
        <taxon>Viridiplantae</taxon>
        <taxon>Streptophyta</taxon>
        <taxon>Embryophyta</taxon>
        <taxon>Tracheophyta</taxon>
        <taxon>Spermatophyta</taxon>
        <taxon>Magnoliopsida</taxon>
        <taxon>eudicotyledons</taxon>
        <taxon>Gunneridae</taxon>
        <taxon>Pentapetalae</taxon>
        <taxon>rosids</taxon>
        <taxon>malvids</taxon>
        <taxon>Brassicales</taxon>
        <taxon>Brassicaceae</taxon>
        <taxon>Camelineae</taxon>
        <taxon>Arabidopsis</taxon>
    </lineage>
</organism>
<keyword evidence="9" id="KW-0064">Aspartyl protease</keyword>
<dbReference type="InterPro" id="IPR033121">
    <property type="entry name" value="PEPTIDASE_A1"/>
</dbReference>
<evidence type="ECO:0000256" key="12">
    <source>
        <dbReference type="ARBA" id="ARBA00022989"/>
    </source>
</evidence>
<dbReference type="GO" id="GO:0071555">
    <property type="term" value="P:cell wall organization"/>
    <property type="evidence" value="ECO:0007669"/>
    <property type="project" value="UniProtKB-KW"/>
</dbReference>
<evidence type="ECO:0000256" key="2">
    <source>
        <dbReference type="ARBA" id="ARBA00007447"/>
    </source>
</evidence>
<proteinExistence type="inferred from homology"/>
<sequence length="1433" mass="160663">MDQNPYRRRLSPIRTTTGGSKSVNFSELFPMKYLSSGTMKLTRTFTTCLILFSVLVAFSMIFHQHPSDSNRIMGFAEARVLDAGVFPNVTNIDSNDSDKLLGGLLASGFNEESCLSRYQAVLYRKPSPYKPSPYLVSKLRNYEMHHKRCGPGTESYKKALKQLDQEHIDGDGECKYVVWVSFSGLGNRILSLASVFLYALLTDRVLLVDRGKDMDDLFCEPFPGTSWLLPLDFPMTDQFDGLNQKSSRCYGSMVKNQAIDTEKILSYLYLHLVHDYGDHDKMFFCEGDQTLIGKVPWLIVKTDNYFVPSLWLIPGFDDELNKLFPQKATVFHHLGRYLFHPTNQVWGLVTRYYEAYLLHADEKIGIQVRVFDEGAGPFQHVMDQISSCTQKEKLLPEVDTLVERSRQVRTPKHKAVLVTSLSSGYSENLKSMYWEYPTITGEIIGVHQPSQEGYQQTEKKMHNGKALAEMYLLSLTDNLVTSAWSTFGYVAQGLGGLKPWILYKPENRTAPDPACGRAMSMEPCFHAPPFYDCKAKTGIDTGKLVPHVRHLKRESDDLCFFSYSFFHVTDEEVIVAMFGYDQGNGFVEASRIIRMEPEPNVTSSDDSTLQRDQEQKDSVDLSLLGGLLVSGFKKESCLSRYQSYLYRKASPYKPSLHLLSKLRAYEELHKRCGPGTRPYTNAERLLKPKQTGEMESEGCKYVVWMSFSGLGNRIISIASVFLYAMLTDRVLLVEGGEQFADLFCEPFLDTTWLLPKDFTLTNQFSGFGQNSAHCHGDMLKRLINESSVSSLSHLYLHLAHDYNEHDKMFFCAEDQNILKNVPWLIMRTNNFFAPSLFLIPSFEEELGMMFPEKGTVFHHLGRYLFHPSNQVWGLITRYYQAYLAKADERIGLQIRVFDEKSGVSPQVTKQIISCVQNEDLLPKLSKGEEQHKQPSEEDSKLKSVLVTSLTTGYFEILKTMYWENPTVTKEVVGIHQPSHEGHQQTEKLMHNRKAWAEMYLLSLTDKLVISAWSTFGYVAQGLGGLRAWILYKQENQTNPNPPCGRAMSPDPCFHAPPYYDCKAKQGTDTAPTHGGSGEFLMELSIGNPAVKYAAIVDTGSDLIWTQCKPCTECFDQPTPIFDPEKSSSYSKVGCSSGLCDALPRSNCNEDKDSCEYLYTYGDYSSTRGLLATETFTFEDENSISGIGFGCGVENEGDGFSQGSGLVGLGRGPLSLISQLKETKFSYCLTSIEDSEASSSLFIGSLASGIVNKTGANLDGEVTKTMSLLRNPDQPSFYYLELQGITVGAKRLSLEKSTFELSEDGTGGMIIDSGTTITYLEETAFKVLKEEFTSRMSLPVDDSGSTGLDLCFKLPNAAKNIAVPKLIFHFKGADLELPGENYMVADSSTGVLCLAMGSSNGMSIFGNVQQQNFNVLHDLEKETVTFVPTECGKL</sequence>
<dbReference type="PANTHER" id="PTHR31889:SF74">
    <property type="entry name" value="GALACTOSIDE 2-ALPHA-L-FUCOSYLTRANSFERASE"/>
    <property type="match status" value="1"/>
</dbReference>
<keyword evidence="16" id="KW-0961">Cell wall biogenesis/degradation</keyword>
<dbReference type="CDD" id="cd05476">
    <property type="entry name" value="pepsin_A_like_plant"/>
    <property type="match status" value="1"/>
</dbReference>
<dbReference type="SUPFAM" id="SSF50630">
    <property type="entry name" value="Acid proteases"/>
    <property type="match status" value="1"/>
</dbReference>
<keyword evidence="11" id="KW-0735">Signal-anchor</keyword>
<dbReference type="Pfam" id="PF14541">
    <property type="entry name" value="TAXi_C"/>
    <property type="match status" value="1"/>
</dbReference>
<evidence type="ECO:0000256" key="4">
    <source>
        <dbReference type="ARBA" id="ARBA00022670"/>
    </source>
</evidence>
<dbReference type="Gene3D" id="3.40.50.11350">
    <property type="match status" value="1"/>
</dbReference>
<evidence type="ECO:0000256" key="15">
    <source>
        <dbReference type="ARBA" id="ARBA00023180"/>
    </source>
</evidence>
<dbReference type="InterPro" id="IPR004938">
    <property type="entry name" value="XG_FTase"/>
</dbReference>
<gene>
    <name evidence="19" type="ORF">AARE701A_LOCUS11897</name>
</gene>
<dbReference type="GO" id="GO:0042546">
    <property type="term" value="P:cell wall biogenesis"/>
    <property type="evidence" value="ECO:0007669"/>
    <property type="project" value="InterPro"/>
</dbReference>
<evidence type="ECO:0000256" key="11">
    <source>
        <dbReference type="ARBA" id="ARBA00022968"/>
    </source>
</evidence>
<comment type="similarity">
    <text evidence="2">Belongs to the peptidase A1 family.</text>
</comment>
<feature type="transmembrane region" description="Helical" evidence="17">
    <location>
        <begin position="41"/>
        <end position="62"/>
    </location>
</feature>
<protein>
    <recommendedName>
        <fullName evidence="18">Peptidase A1 domain-containing protein</fullName>
    </recommendedName>
</protein>
<dbReference type="FunFam" id="2.40.70.10:FF:000016">
    <property type="entry name" value="Probable aspartic protease At2g35615"/>
    <property type="match status" value="1"/>
</dbReference>
<evidence type="ECO:0000259" key="18">
    <source>
        <dbReference type="PROSITE" id="PS51767"/>
    </source>
</evidence>
<evidence type="ECO:0000256" key="6">
    <source>
        <dbReference type="ARBA" id="ARBA00022679"/>
    </source>
</evidence>
<dbReference type="InterPro" id="IPR032861">
    <property type="entry name" value="TAXi_N"/>
</dbReference>
<dbReference type="InterPro" id="IPR021109">
    <property type="entry name" value="Peptidase_aspartic_dom_sf"/>
</dbReference>
<dbReference type="GO" id="GO:0006508">
    <property type="term" value="P:proteolysis"/>
    <property type="evidence" value="ECO:0007669"/>
    <property type="project" value="UniProtKB-KW"/>
</dbReference>
<dbReference type="GO" id="GO:0008107">
    <property type="term" value="F:galactoside 2-alpha-L-fucosyltransferase activity"/>
    <property type="evidence" value="ECO:0007669"/>
    <property type="project" value="InterPro"/>
</dbReference>
<keyword evidence="10" id="KW-0378">Hydrolase</keyword>
<evidence type="ECO:0000256" key="5">
    <source>
        <dbReference type="ARBA" id="ARBA00022676"/>
    </source>
</evidence>
<keyword evidence="15" id="KW-0325">Glycoprotein</keyword>
<dbReference type="PROSITE" id="PS51767">
    <property type="entry name" value="PEPTIDASE_A1"/>
    <property type="match status" value="1"/>
</dbReference>